<feature type="coiled-coil region" evidence="8">
    <location>
        <begin position="158"/>
        <end position="192"/>
    </location>
</feature>
<keyword evidence="5 7" id="KW-0804">Transcription</keyword>
<gene>
    <name evidence="10" type="ORF">LRAMOSA09799</name>
</gene>
<dbReference type="GO" id="GO:0006357">
    <property type="term" value="P:regulation of transcription by RNA polymerase II"/>
    <property type="evidence" value="ECO:0007669"/>
    <property type="project" value="InterPro"/>
</dbReference>
<evidence type="ECO:0000256" key="2">
    <source>
        <dbReference type="ARBA" id="ARBA00009994"/>
    </source>
</evidence>
<protein>
    <recommendedName>
        <fullName evidence="3 7">Mediator of RNA polymerase II transcription subunit 7</fullName>
    </recommendedName>
</protein>
<keyword evidence="6 7" id="KW-0539">Nucleus</keyword>
<dbReference type="InterPro" id="IPR044888">
    <property type="entry name" value="Mediatior_Med7_sf"/>
</dbReference>
<dbReference type="SUPFAM" id="SSF140718">
    <property type="entry name" value="Mediator hinge subcomplex-like"/>
    <property type="match status" value="1"/>
</dbReference>
<proteinExistence type="inferred from homology"/>
<name>A0A077WNX6_9FUNG</name>
<dbReference type="GO" id="GO:0003712">
    <property type="term" value="F:transcription coregulator activity"/>
    <property type="evidence" value="ECO:0007669"/>
    <property type="project" value="InterPro"/>
</dbReference>
<dbReference type="Gene3D" id="6.10.140.200">
    <property type="match status" value="1"/>
</dbReference>
<evidence type="ECO:0000313" key="10">
    <source>
        <dbReference type="EMBL" id="CDS08437.1"/>
    </source>
</evidence>
<evidence type="ECO:0000256" key="7">
    <source>
        <dbReference type="RuleBase" id="RU364060"/>
    </source>
</evidence>
<dbReference type="InterPro" id="IPR037212">
    <property type="entry name" value="Med7/Med21-like"/>
</dbReference>
<comment type="function">
    <text evidence="7">Component of the Mediator complex, a coactivator involved in the regulated transcription of nearly all RNA polymerase II-dependent genes. Mediator functions as a bridge to convey information from gene-specific regulatory proteins to the basal RNA polymerase II transcription machinery.</text>
</comment>
<comment type="subunit">
    <text evidence="7">Component of the Mediator complex.</text>
</comment>
<dbReference type="Gene3D" id="6.10.140.1520">
    <property type="match status" value="1"/>
</dbReference>
<dbReference type="GO" id="GO:0070847">
    <property type="term" value="C:core mediator complex"/>
    <property type="evidence" value="ECO:0007669"/>
    <property type="project" value="TreeGrafter"/>
</dbReference>
<dbReference type="GO" id="GO:0016592">
    <property type="term" value="C:mediator complex"/>
    <property type="evidence" value="ECO:0007669"/>
    <property type="project" value="InterPro"/>
</dbReference>
<reference evidence="10" key="1">
    <citation type="journal article" date="2014" name="Genome Announc.">
        <title>De novo whole-genome sequence and genome annotation of Lichtheimia ramosa.</title>
        <authorList>
            <person name="Linde J."/>
            <person name="Schwartze V."/>
            <person name="Binder U."/>
            <person name="Lass-Florl C."/>
            <person name="Voigt K."/>
            <person name="Horn F."/>
        </authorList>
    </citation>
    <scope>NUCLEOTIDE SEQUENCE</scope>
    <source>
        <strain evidence="10">JMRC FSU:6197</strain>
    </source>
</reference>
<evidence type="ECO:0000256" key="1">
    <source>
        <dbReference type="ARBA" id="ARBA00004123"/>
    </source>
</evidence>
<organism evidence="10">
    <name type="scientific">Lichtheimia ramosa</name>
    <dbReference type="NCBI Taxonomy" id="688394"/>
    <lineage>
        <taxon>Eukaryota</taxon>
        <taxon>Fungi</taxon>
        <taxon>Fungi incertae sedis</taxon>
        <taxon>Mucoromycota</taxon>
        <taxon>Mucoromycotina</taxon>
        <taxon>Mucoromycetes</taxon>
        <taxon>Mucorales</taxon>
        <taxon>Lichtheimiaceae</taxon>
        <taxon>Lichtheimia</taxon>
    </lineage>
</organism>
<evidence type="ECO:0000256" key="4">
    <source>
        <dbReference type="ARBA" id="ARBA00023015"/>
    </source>
</evidence>
<dbReference type="PANTHER" id="PTHR21428:SF11">
    <property type="entry name" value="MEDIATOR OF RNA POLYMERASE II TRANSCRIPTION SUBUNIT 7"/>
    <property type="match status" value="1"/>
</dbReference>
<comment type="similarity">
    <text evidence="2 7">Belongs to the Mediator complex subunit 7 family.</text>
</comment>
<sequence>MNEAQSNASAWPDPPFLYKRYTADNLDKLHNARKKGAFPDTPISQPLYPDFSLKALEPPPPPTESYTIFDQRWQVHESLQSLSDLGVRQLFPEGNIDPIRELKKLNRSLMNQYLQLLQTLVENPQEYGQKIENISTIFINMHHILNEYRPHQARETLRLLMENQITRKREMVAELRNKSRQMLRDLQEYGQDTTKQLLTADESQSQPQPSEEKDTSQNSQDITMQEHENTQIDMNQHRQNMISMIDDIQ</sequence>
<keyword evidence="7" id="KW-0010">Activator</keyword>
<feature type="compositionally biased region" description="Polar residues" evidence="9">
    <location>
        <begin position="200"/>
        <end position="209"/>
    </location>
</feature>
<dbReference type="InterPro" id="IPR009244">
    <property type="entry name" value="Mediatior_Med7"/>
</dbReference>
<evidence type="ECO:0000256" key="8">
    <source>
        <dbReference type="SAM" id="Coils"/>
    </source>
</evidence>
<evidence type="ECO:0000256" key="3">
    <source>
        <dbReference type="ARBA" id="ARBA00020631"/>
    </source>
</evidence>
<dbReference type="EMBL" id="LK023325">
    <property type="protein sequence ID" value="CDS08437.1"/>
    <property type="molecule type" value="Genomic_DNA"/>
</dbReference>
<feature type="region of interest" description="Disordered" evidence="9">
    <location>
        <begin position="200"/>
        <end position="223"/>
    </location>
</feature>
<keyword evidence="4 7" id="KW-0805">Transcription regulation</keyword>
<accession>A0A077WNX6</accession>
<evidence type="ECO:0000256" key="5">
    <source>
        <dbReference type="ARBA" id="ARBA00023163"/>
    </source>
</evidence>
<dbReference type="AlphaFoldDB" id="A0A077WNX6"/>
<evidence type="ECO:0000256" key="9">
    <source>
        <dbReference type="SAM" id="MobiDB-lite"/>
    </source>
</evidence>
<dbReference type="PANTHER" id="PTHR21428">
    <property type="entry name" value="MEDIATOR OF RNA POLYMERASE II TRANSCRIPTION SUBUNIT 7"/>
    <property type="match status" value="1"/>
</dbReference>
<dbReference type="Pfam" id="PF05983">
    <property type="entry name" value="Med7"/>
    <property type="match status" value="1"/>
</dbReference>
<dbReference type="OrthoDB" id="10253553at2759"/>
<comment type="subcellular location">
    <subcellularLocation>
        <location evidence="1 7">Nucleus</location>
    </subcellularLocation>
</comment>
<evidence type="ECO:0000256" key="6">
    <source>
        <dbReference type="ARBA" id="ARBA00023242"/>
    </source>
</evidence>
<keyword evidence="8" id="KW-0175">Coiled coil</keyword>